<dbReference type="GeneID" id="77928370"/>
<evidence type="ECO:0000313" key="1">
    <source>
        <dbReference type="EMBL" id="QIN94561.1"/>
    </source>
</evidence>
<name>A0A6G8R308_9CAUD</name>
<dbReference type="EMBL" id="MT024872">
    <property type="protein sequence ID" value="QIN94561.1"/>
    <property type="molecule type" value="Genomic_DNA"/>
</dbReference>
<evidence type="ECO:0000313" key="2">
    <source>
        <dbReference type="EMBL" id="QIN94787.1"/>
    </source>
</evidence>
<accession>A0A6G8R308</accession>
<dbReference type="Proteomes" id="UP000503454">
    <property type="component" value="Segment"/>
</dbReference>
<reference evidence="1 3" key="1">
    <citation type="submission" date="2020-02" db="EMBL/GenBank/DDBJ databases">
        <authorList>
            <person name="Yaqubi I.B."/>
            <person name="Almaguer A.N."/>
            <person name="Torres S.A."/>
            <person name="Nayek S."/>
            <person name="Bhuiyan S."/>
            <person name="Hughes L.E."/>
            <person name="Garlena R.A."/>
            <person name="Russell D.A."/>
            <person name="Pope W.H."/>
            <person name="Jacobs-Sera D."/>
            <person name="Hatfull G.F."/>
        </authorList>
    </citation>
    <scope>NUCLEOTIDE SEQUENCE [LARGE SCALE GENOMIC DNA]</scope>
</reference>
<sequence length="69" mass="7629">MWAIAANIEMASGEYRVAKQLPTFYLHPNVQGTLTRDSAVRVAADILSTANPALILNVNMWITAERVDQ</sequence>
<gene>
    <name evidence="1" type="primary">1</name>
    <name evidence="2" type="synonym">264</name>
    <name evidence="1" type="ORF">SEA_MUNTAHA_1</name>
    <name evidence="2" type="ORF">SEA_MUNTAHA_264</name>
</gene>
<proteinExistence type="predicted"/>
<dbReference type="EMBL" id="MT024872">
    <property type="protein sequence ID" value="QIN94787.1"/>
    <property type="molecule type" value="Genomic_DNA"/>
</dbReference>
<evidence type="ECO:0000313" key="3">
    <source>
        <dbReference type="Proteomes" id="UP000503454"/>
    </source>
</evidence>
<keyword evidence="3" id="KW-1185">Reference proteome</keyword>
<organism evidence="1 3">
    <name type="scientific">Streptomyces phage Muntaha</name>
    <dbReference type="NCBI Taxonomy" id="2713269"/>
    <lineage>
        <taxon>Viruses</taxon>
        <taxon>Duplodnaviria</taxon>
        <taxon>Heunggongvirae</taxon>
        <taxon>Uroviricota</taxon>
        <taxon>Caudoviricetes</taxon>
        <taxon>Stanwilliamsviridae</taxon>
        <taxon>Loccivirinae</taxon>
        <taxon>Wakandavirus</taxon>
        <taxon>Wakandavirus muntaha</taxon>
    </lineage>
</organism>
<protein>
    <submittedName>
        <fullName evidence="1">Uncharacterized protein</fullName>
    </submittedName>
</protein>
<dbReference type="KEGG" id="vg:77928370"/>
<dbReference type="RefSeq" id="YP_010652315.1">
    <property type="nucleotide sequence ID" value="NC_070786.1"/>
</dbReference>